<dbReference type="Proteomes" id="UP000704712">
    <property type="component" value="Unassembled WGS sequence"/>
</dbReference>
<feature type="region of interest" description="Disordered" evidence="1">
    <location>
        <begin position="19"/>
        <end position="45"/>
    </location>
</feature>
<name>A0A8S9V0X0_PHYIN</name>
<protein>
    <submittedName>
        <fullName evidence="2">Uncharacterized protein</fullName>
    </submittedName>
</protein>
<feature type="compositionally biased region" description="Low complexity" evidence="1">
    <location>
        <begin position="19"/>
        <end position="43"/>
    </location>
</feature>
<dbReference type="EMBL" id="JAACNO010000579">
    <property type="protein sequence ID" value="KAF4146630.1"/>
    <property type="molecule type" value="Genomic_DNA"/>
</dbReference>
<evidence type="ECO:0000313" key="3">
    <source>
        <dbReference type="Proteomes" id="UP000704712"/>
    </source>
</evidence>
<dbReference type="AlphaFoldDB" id="A0A8S9V0X0"/>
<organism evidence="2 3">
    <name type="scientific">Phytophthora infestans</name>
    <name type="common">Potato late blight agent</name>
    <name type="synonym">Botrytis infestans</name>
    <dbReference type="NCBI Taxonomy" id="4787"/>
    <lineage>
        <taxon>Eukaryota</taxon>
        <taxon>Sar</taxon>
        <taxon>Stramenopiles</taxon>
        <taxon>Oomycota</taxon>
        <taxon>Peronosporomycetes</taxon>
        <taxon>Peronosporales</taxon>
        <taxon>Peronosporaceae</taxon>
        <taxon>Phytophthora</taxon>
    </lineage>
</organism>
<comment type="caution">
    <text evidence="2">The sequence shown here is derived from an EMBL/GenBank/DDBJ whole genome shotgun (WGS) entry which is preliminary data.</text>
</comment>
<evidence type="ECO:0000313" key="2">
    <source>
        <dbReference type="EMBL" id="KAF4146630.1"/>
    </source>
</evidence>
<reference evidence="2" key="1">
    <citation type="submission" date="2020-03" db="EMBL/GenBank/DDBJ databases">
        <title>Hybrid Assembly of Korean Phytophthora infestans isolates.</title>
        <authorList>
            <person name="Prokchorchik M."/>
            <person name="Lee Y."/>
            <person name="Seo J."/>
            <person name="Cho J.-H."/>
            <person name="Park Y.-E."/>
            <person name="Jang D.-C."/>
            <person name="Im J.-S."/>
            <person name="Choi J.-G."/>
            <person name="Park H.-J."/>
            <person name="Lee G.-B."/>
            <person name="Lee Y.-G."/>
            <person name="Hong S.-Y."/>
            <person name="Cho K."/>
            <person name="Sohn K.H."/>
        </authorList>
    </citation>
    <scope>NUCLEOTIDE SEQUENCE</scope>
    <source>
        <strain evidence="2">KR_2_A2</strain>
    </source>
</reference>
<evidence type="ECO:0000256" key="1">
    <source>
        <dbReference type="SAM" id="MobiDB-lite"/>
    </source>
</evidence>
<proteinExistence type="predicted"/>
<sequence>MLKKLSNTATVMGQSTVYSTACSTESTTVSSTETSTETSSASSQDYSFISRQPHDFVKLLYRQFDSFSPIIIDELSKFCVKPVPVYIGYADIAVGSIATYCAVIIVECFVIQ</sequence>
<gene>
    <name evidence="2" type="ORF">GN958_ATG04177</name>
</gene>
<accession>A0A8S9V0X0</accession>